<dbReference type="Proteomes" id="UP000823902">
    <property type="component" value="Unassembled WGS sequence"/>
</dbReference>
<dbReference type="AlphaFoldDB" id="A0A9D2TN98"/>
<keyword evidence="4" id="KW-0326">Glycosidase</keyword>
<organism evidence="7 8">
    <name type="scientific">Candidatus Mediterraneibacter faecavium</name>
    <dbReference type="NCBI Taxonomy" id="2838668"/>
    <lineage>
        <taxon>Bacteria</taxon>
        <taxon>Bacillati</taxon>
        <taxon>Bacillota</taxon>
        <taxon>Clostridia</taxon>
        <taxon>Lachnospirales</taxon>
        <taxon>Lachnospiraceae</taxon>
        <taxon>Mediterraneibacter</taxon>
    </lineage>
</organism>
<evidence type="ECO:0000259" key="5">
    <source>
        <dbReference type="Pfam" id="PF02055"/>
    </source>
</evidence>
<dbReference type="InterPro" id="IPR017853">
    <property type="entry name" value="GH"/>
</dbReference>
<proteinExistence type="inferred from homology"/>
<dbReference type="EMBL" id="DWVY01000046">
    <property type="protein sequence ID" value="HJC75013.1"/>
    <property type="molecule type" value="Genomic_DNA"/>
</dbReference>
<name>A0A9D2TN98_9FIRM</name>
<evidence type="ECO:0000256" key="3">
    <source>
        <dbReference type="ARBA" id="ARBA00022801"/>
    </source>
</evidence>
<dbReference type="InterPro" id="IPR013780">
    <property type="entry name" value="Glyco_hydro_b"/>
</dbReference>
<evidence type="ECO:0000259" key="6">
    <source>
        <dbReference type="Pfam" id="PF17189"/>
    </source>
</evidence>
<dbReference type="InterPro" id="IPR033452">
    <property type="entry name" value="GH30_C"/>
</dbReference>
<dbReference type="Pfam" id="PF02055">
    <property type="entry name" value="Glyco_hydro_30"/>
    <property type="match status" value="1"/>
</dbReference>
<dbReference type="GO" id="GO:0006680">
    <property type="term" value="P:glucosylceramide catabolic process"/>
    <property type="evidence" value="ECO:0007669"/>
    <property type="project" value="TreeGrafter"/>
</dbReference>
<dbReference type="Gene3D" id="2.60.40.1180">
    <property type="entry name" value="Golgi alpha-mannosidase II"/>
    <property type="match status" value="1"/>
</dbReference>
<dbReference type="InterPro" id="IPR033453">
    <property type="entry name" value="Glyco_hydro_30_TIM-barrel"/>
</dbReference>
<dbReference type="SUPFAM" id="SSF51445">
    <property type="entry name" value="(Trans)glycosidases"/>
    <property type="match status" value="1"/>
</dbReference>
<dbReference type="PANTHER" id="PTHR11069">
    <property type="entry name" value="GLUCOSYLCERAMIDASE"/>
    <property type="match status" value="1"/>
</dbReference>
<reference evidence="7" key="2">
    <citation type="submission" date="2021-04" db="EMBL/GenBank/DDBJ databases">
        <authorList>
            <person name="Gilroy R."/>
        </authorList>
    </citation>
    <scope>NUCLEOTIDE SEQUENCE</scope>
    <source>
        <strain evidence="7">CHK196-7946</strain>
    </source>
</reference>
<feature type="domain" description="Glycosyl hydrolase family 30 beta sandwich" evidence="6">
    <location>
        <begin position="383"/>
        <end position="434"/>
    </location>
</feature>
<comment type="caution">
    <text evidence="7">The sequence shown here is derived from an EMBL/GenBank/DDBJ whole genome shotgun (WGS) entry which is preliminary data.</text>
</comment>
<gene>
    <name evidence="7" type="ORF">H9697_08745</name>
</gene>
<evidence type="ECO:0000313" key="7">
    <source>
        <dbReference type="EMBL" id="HJC75013.1"/>
    </source>
</evidence>
<dbReference type="PRINTS" id="PR00843">
    <property type="entry name" value="GLHYDRLASE30"/>
</dbReference>
<evidence type="ECO:0000256" key="2">
    <source>
        <dbReference type="ARBA" id="ARBA00022729"/>
    </source>
</evidence>
<keyword evidence="3 4" id="KW-0378">Hydrolase</keyword>
<evidence type="ECO:0000256" key="1">
    <source>
        <dbReference type="ARBA" id="ARBA00005382"/>
    </source>
</evidence>
<dbReference type="PANTHER" id="PTHR11069:SF23">
    <property type="entry name" value="LYSOSOMAL ACID GLUCOSYLCERAMIDASE"/>
    <property type="match status" value="1"/>
</dbReference>
<accession>A0A9D2TN98</accession>
<dbReference type="Gene3D" id="3.20.20.80">
    <property type="entry name" value="Glycosidases"/>
    <property type="match status" value="1"/>
</dbReference>
<dbReference type="InterPro" id="IPR001139">
    <property type="entry name" value="Glyco_hydro_30"/>
</dbReference>
<evidence type="ECO:0000313" key="8">
    <source>
        <dbReference type="Proteomes" id="UP000823902"/>
    </source>
</evidence>
<protein>
    <submittedName>
        <fullName evidence="7">Glucosylceramidase</fullName>
    </submittedName>
</protein>
<sequence length="447" mass="51954">MKLKLTTTKEKNRHLETDQREMEFAEDINGIENEVVNLYPDRKFEEFEGFGGAVTDSSAYVYSLMSQADKQALLTAYFSEKEMNYRLIRVHMDSCDFSTEMYEAMSDENDRSLKTFSFERTEKYILPMLQDIQKMTGNRVELMLSPWSPPAFMKTNGERRYGGKLKWEYAGLWADYICRYIDEFKKRGFRVQRISLQNEAKAVQTWDSCVYTAGEEKKFLEEFMYPALIKHGFKDIEVFIWDHNKERAFERAEEIVKGKAAEMVSGVACHWYSGDHFENLDLLRRFYPELKLILSESAIEYRKFGPENMSESALCLSHEIIGDLSHGITAFYDWNVLLDEKGGPNHAGNYCLAPFLYDTEKKELQAQTIQKHLWHFSHFIKPGAKRIALSRYTEMLDVTAFVNPDGNVVFVLLNRDEKEKKVVLRLGGQTVEFVIGSREICTGEITA</sequence>
<feature type="domain" description="Glycosyl hydrolase family 30 TIM-barrel" evidence="5">
    <location>
        <begin position="48"/>
        <end position="380"/>
    </location>
</feature>
<comment type="similarity">
    <text evidence="1 4">Belongs to the glycosyl hydrolase 30 family.</text>
</comment>
<keyword evidence="2" id="KW-0732">Signal</keyword>
<dbReference type="GO" id="GO:0016020">
    <property type="term" value="C:membrane"/>
    <property type="evidence" value="ECO:0007669"/>
    <property type="project" value="GOC"/>
</dbReference>
<dbReference type="GO" id="GO:0004348">
    <property type="term" value="F:glucosylceramidase activity"/>
    <property type="evidence" value="ECO:0007669"/>
    <property type="project" value="InterPro"/>
</dbReference>
<reference evidence="7" key="1">
    <citation type="journal article" date="2021" name="PeerJ">
        <title>Extensive microbial diversity within the chicken gut microbiome revealed by metagenomics and culture.</title>
        <authorList>
            <person name="Gilroy R."/>
            <person name="Ravi A."/>
            <person name="Getino M."/>
            <person name="Pursley I."/>
            <person name="Horton D.L."/>
            <person name="Alikhan N.F."/>
            <person name="Baker D."/>
            <person name="Gharbi K."/>
            <person name="Hall N."/>
            <person name="Watson M."/>
            <person name="Adriaenssens E.M."/>
            <person name="Foster-Nyarko E."/>
            <person name="Jarju S."/>
            <person name="Secka A."/>
            <person name="Antonio M."/>
            <person name="Oren A."/>
            <person name="Chaudhuri R.R."/>
            <person name="La Ragione R."/>
            <person name="Hildebrand F."/>
            <person name="Pallen M.J."/>
        </authorList>
    </citation>
    <scope>NUCLEOTIDE SEQUENCE</scope>
    <source>
        <strain evidence="7">CHK196-7946</strain>
    </source>
</reference>
<evidence type="ECO:0000256" key="4">
    <source>
        <dbReference type="RuleBase" id="RU361188"/>
    </source>
</evidence>
<dbReference type="Pfam" id="PF17189">
    <property type="entry name" value="Glyco_hydro_30C"/>
    <property type="match status" value="1"/>
</dbReference>